<reference evidence="1" key="1">
    <citation type="journal article" date="2015" name="Nature">
        <title>Complex archaea that bridge the gap between prokaryotes and eukaryotes.</title>
        <authorList>
            <person name="Spang A."/>
            <person name="Saw J.H."/>
            <person name="Jorgensen S.L."/>
            <person name="Zaremba-Niedzwiedzka K."/>
            <person name="Martijn J."/>
            <person name="Lind A.E."/>
            <person name="van Eijk R."/>
            <person name="Schleper C."/>
            <person name="Guy L."/>
            <person name="Ettema T.J."/>
        </authorList>
    </citation>
    <scope>NUCLEOTIDE SEQUENCE</scope>
</reference>
<name>A0A0F9S5L6_9ZZZZ</name>
<dbReference type="EMBL" id="LAZR01002871">
    <property type="protein sequence ID" value="KKN24608.1"/>
    <property type="molecule type" value="Genomic_DNA"/>
</dbReference>
<sequence>GEPPECCSAPHGLARRATWFGPNGVSERPQRRLERRLGPVMSSSLALRLPPVRAADASFKMLLDGVGNETLLYKDEDIACWHPYPLKPRERPPVPVSPLHVLH</sequence>
<comment type="caution">
    <text evidence="1">The sequence shown here is derived from an EMBL/GenBank/DDBJ whole genome shotgun (WGS) entry which is preliminary data.</text>
</comment>
<gene>
    <name evidence="1" type="ORF">LCGC14_0893310</name>
</gene>
<feature type="non-terminal residue" evidence="1">
    <location>
        <position position="1"/>
    </location>
</feature>
<organism evidence="1">
    <name type="scientific">marine sediment metagenome</name>
    <dbReference type="NCBI Taxonomy" id="412755"/>
    <lineage>
        <taxon>unclassified sequences</taxon>
        <taxon>metagenomes</taxon>
        <taxon>ecological metagenomes</taxon>
    </lineage>
</organism>
<protein>
    <submittedName>
        <fullName evidence="1">Uncharacterized protein</fullName>
    </submittedName>
</protein>
<accession>A0A0F9S5L6</accession>
<proteinExistence type="predicted"/>
<dbReference type="AlphaFoldDB" id="A0A0F9S5L6"/>
<evidence type="ECO:0000313" key="1">
    <source>
        <dbReference type="EMBL" id="KKN24608.1"/>
    </source>
</evidence>